<reference evidence="1" key="1">
    <citation type="journal article" date="2011" name="Environ. Microbiol.">
        <title>Time-series analyses of Monterey Bay coastal microbial picoplankton using a 'genome proxy' microarray.</title>
        <authorList>
            <person name="Rich V.I."/>
            <person name="Pham V.D."/>
            <person name="Eppley J."/>
            <person name="Shi Y."/>
            <person name="DeLong E.F."/>
        </authorList>
    </citation>
    <scope>NUCLEOTIDE SEQUENCE</scope>
</reference>
<protein>
    <submittedName>
        <fullName evidence="1">Uncharacterized protein</fullName>
    </submittedName>
</protein>
<sequence>MARNFHRDPKIRSTIAIGTVSAGKEGIYIDYKLMLFSGLRERSKKNEILIKMYLIARNTLPTFCGLLNERHASALSQKLFLKKYLSVSI</sequence>
<organism evidence="1">
    <name type="scientific">uncultured Verrucomicrobiales bacterium HF0010_05E02</name>
    <dbReference type="NCBI Taxonomy" id="710995"/>
    <lineage>
        <taxon>Bacteria</taxon>
        <taxon>Pseudomonadati</taxon>
        <taxon>Verrucomicrobiota</taxon>
        <taxon>Verrucomicrobiia</taxon>
        <taxon>Verrucomicrobiales</taxon>
        <taxon>environmental samples</taxon>
    </lineage>
</organism>
<evidence type="ECO:0000313" key="1">
    <source>
        <dbReference type="EMBL" id="ADI16727.1"/>
    </source>
</evidence>
<dbReference type="EMBL" id="GU474845">
    <property type="protein sequence ID" value="ADI16727.1"/>
    <property type="molecule type" value="Genomic_DNA"/>
</dbReference>
<name>E0XQN6_9BACT</name>
<accession>E0XQN6</accession>
<proteinExistence type="predicted"/>
<dbReference type="AlphaFoldDB" id="E0XQN6"/>